<dbReference type="RefSeq" id="WP_132923622.1">
    <property type="nucleotide sequence ID" value="NZ_SJOI01000001.1"/>
</dbReference>
<dbReference type="Proteomes" id="UP000294555">
    <property type="component" value="Unassembled WGS sequence"/>
</dbReference>
<feature type="domain" description="Carbohydrate kinase PfkB" evidence="5">
    <location>
        <begin position="10"/>
        <end position="299"/>
    </location>
</feature>
<dbReference type="GO" id="GO:0005829">
    <property type="term" value="C:cytosol"/>
    <property type="evidence" value="ECO:0007669"/>
    <property type="project" value="TreeGrafter"/>
</dbReference>
<dbReference type="InterPro" id="IPR011611">
    <property type="entry name" value="PfkB_dom"/>
</dbReference>
<dbReference type="OrthoDB" id="8578462at2"/>
<evidence type="ECO:0000256" key="4">
    <source>
        <dbReference type="RuleBase" id="RU003704"/>
    </source>
</evidence>
<proteinExistence type="inferred from homology"/>
<dbReference type="PANTHER" id="PTHR10584">
    <property type="entry name" value="SUGAR KINASE"/>
    <property type="match status" value="1"/>
</dbReference>
<gene>
    <name evidence="6" type="ORF">EZJ58_3011</name>
</gene>
<dbReference type="GO" id="GO:0006796">
    <property type="term" value="P:phosphate-containing compound metabolic process"/>
    <property type="evidence" value="ECO:0007669"/>
    <property type="project" value="UniProtKB-ARBA"/>
</dbReference>
<keyword evidence="7" id="KW-1185">Reference proteome</keyword>
<dbReference type="InterPro" id="IPR002139">
    <property type="entry name" value="Ribo/fructo_kinase"/>
</dbReference>
<evidence type="ECO:0000256" key="3">
    <source>
        <dbReference type="ARBA" id="ARBA00022777"/>
    </source>
</evidence>
<evidence type="ECO:0000259" key="5">
    <source>
        <dbReference type="Pfam" id="PF00294"/>
    </source>
</evidence>
<dbReference type="GO" id="GO:0016301">
    <property type="term" value="F:kinase activity"/>
    <property type="evidence" value="ECO:0007669"/>
    <property type="project" value="UniProtKB-KW"/>
</dbReference>
<dbReference type="EMBL" id="SJOI01000001">
    <property type="protein sequence ID" value="TCL04867.1"/>
    <property type="molecule type" value="Genomic_DNA"/>
</dbReference>
<dbReference type="PRINTS" id="PR00990">
    <property type="entry name" value="RIBOKINASE"/>
</dbReference>
<protein>
    <submittedName>
        <fullName evidence="6">Sugar/nucleoside kinase (Ribokinase family)</fullName>
    </submittedName>
</protein>
<dbReference type="Gene3D" id="3.40.1190.20">
    <property type="match status" value="1"/>
</dbReference>
<dbReference type="AlphaFoldDB" id="A0A4R1NDD1"/>
<comment type="caution">
    <text evidence="6">The sequence shown here is derived from an EMBL/GenBank/DDBJ whole genome shotgun (WGS) entry which is preliminary data.</text>
</comment>
<evidence type="ECO:0000256" key="2">
    <source>
        <dbReference type="ARBA" id="ARBA00022679"/>
    </source>
</evidence>
<organism evidence="6 7">
    <name type="scientific">Sodalis ligni</name>
    <dbReference type="NCBI Taxonomy" id="2697027"/>
    <lineage>
        <taxon>Bacteria</taxon>
        <taxon>Pseudomonadati</taxon>
        <taxon>Pseudomonadota</taxon>
        <taxon>Gammaproteobacteria</taxon>
        <taxon>Enterobacterales</taxon>
        <taxon>Bruguierivoracaceae</taxon>
        <taxon>Sodalis</taxon>
    </lineage>
</organism>
<evidence type="ECO:0000313" key="7">
    <source>
        <dbReference type="Proteomes" id="UP000294555"/>
    </source>
</evidence>
<keyword evidence="3 4" id="KW-0418">Kinase</keyword>
<reference evidence="6 7" key="1">
    <citation type="submission" date="2019-02" db="EMBL/GenBank/DDBJ databases">
        <title>Investigation of anaerobic lignin degradation for improved lignocellulosic biofuels.</title>
        <authorList>
            <person name="Deangelis K."/>
        </authorList>
    </citation>
    <scope>NUCLEOTIDE SEQUENCE [LARGE SCALE GENOMIC DNA]</scope>
    <source>
        <strain evidence="6 7">159R</strain>
    </source>
</reference>
<dbReference type="PANTHER" id="PTHR10584:SF166">
    <property type="entry name" value="RIBOKINASE"/>
    <property type="match status" value="1"/>
</dbReference>
<evidence type="ECO:0000256" key="1">
    <source>
        <dbReference type="ARBA" id="ARBA00010688"/>
    </source>
</evidence>
<comment type="similarity">
    <text evidence="1 4">Belongs to the carbohydrate kinase PfkB family.</text>
</comment>
<dbReference type="InterPro" id="IPR002173">
    <property type="entry name" value="Carboh/pur_kinase_PfkB_CS"/>
</dbReference>
<accession>A0A4R1NDD1</accession>
<name>A0A4R1NDD1_9GAMM</name>
<dbReference type="SUPFAM" id="SSF53613">
    <property type="entry name" value="Ribokinase-like"/>
    <property type="match status" value="1"/>
</dbReference>
<sequence>MTTSAPEATLYVVGNINIDLIMGTLLEWPARGTEAMLEHSALRPGGSAGNCVLALAALGTRHRAVANQGNDHFARWLADYFADSAPFWPRYDCETSLTVGITHPDNERTFFSNQGHIVRLSQQDVLRQLPPQAAPGDMVLLCGTFLCLRLFEEYSELLATLQRRGFKVAVDTGWPPSGWNSELRQRIQGWLSRCDYLLLNEVETLGLADSGDLAAAGHSLARRLAPGGACVIKYGSQGAMVCDGLEVLSCGAEPVQVVDTIGAGDSFNAGFLSALLYGFNRRQALYWGTRVAGRAISSSPRQYPDRASLQSFAGEE</sequence>
<evidence type="ECO:0000313" key="6">
    <source>
        <dbReference type="EMBL" id="TCL04867.1"/>
    </source>
</evidence>
<keyword evidence="2 4" id="KW-0808">Transferase</keyword>
<dbReference type="Pfam" id="PF00294">
    <property type="entry name" value="PfkB"/>
    <property type="match status" value="1"/>
</dbReference>
<dbReference type="PROSITE" id="PS00584">
    <property type="entry name" value="PFKB_KINASES_2"/>
    <property type="match status" value="1"/>
</dbReference>
<dbReference type="InterPro" id="IPR029056">
    <property type="entry name" value="Ribokinase-like"/>
</dbReference>